<dbReference type="AlphaFoldDB" id="A0A2W5QH01"/>
<evidence type="ECO:0000313" key="2">
    <source>
        <dbReference type="Proteomes" id="UP000249135"/>
    </source>
</evidence>
<dbReference type="Proteomes" id="UP000249135">
    <property type="component" value="Unassembled WGS sequence"/>
</dbReference>
<proteinExistence type="predicted"/>
<evidence type="ECO:0000313" key="1">
    <source>
        <dbReference type="EMBL" id="PZQ76592.1"/>
    </source>
</evidence>
<organism evidence="1 2">
    <name type="scientific">Variovorax paradoxus</name>
    <dbReference type="NCBI Taxonomy" id="34073"/>
    <lineage>
        <taxon>Bacteria</taxon>
        <taxon>Pseudomonadati</taxon>
        <taxon>Pseudomonadota</taxon>
        <taxon>Betaproteobacteria</taxon>
        <taxon>Burkholderiales</taxon>
        <taxon>Comamonadaceae</taxon>
        <taxon>Variovorax</taxon>
    </lineage>
</organism>
<dbReference type="EMBL" id="QFPP01000048">
    <property type="protein sequence ID" value="PZQ76592.1"/>
    <property type="molecule type" value="Genomic_DNA"/>
</dbReference>
<name>A0A2W5QH01_VARPD</name>
<protein>
    <submittedName>
        <fullName evidence="1">Uncharacterized protein</fullName>
    </submittedName>
</protein>
<gene>
    <name evidence="1" type="ORF">DI563_06725</name>
</gene>
<sequence>MDARGNVVDSSKVEAGSGRSVKGLNGYDGEITGNAGPGSKFGQLQIGMSAFQVTSQIGPPSDQGAYMTGKAWIPFYFGADRHRFEMVYKGQGRLIFAGGSVGDFSNGYLIWIIHNPNEPGTR</sequence>
<reference evidence="1 2" key="1">
    <citation type="submission" date="2017-08" db="EMBL/GenBank/DDBJ databases">
        <title>Infants hospitalized years apart are colonized by the same room-sourced microbial strains.</title>
        <authorList>
            <person name="Brooks B."/>
            <person name="Olm M.R."/>
            <person name="Firek B.A."/>
            <person name="Baker R."/>
            <person name="Thomas B.C."/>
            <person name="Morowitz M.J."/>
            <person name="Banfield J.F."/>
        </authorList>
    </citation>
    <scope>NUCLEOTIDE SEQUENCE [LARGE SCALE GENOMIC DNA]</scope>
    <source>
        <strain evidence="1">S2_005_003_R2_41</strain>
    </source>
</reference>
<accession>A0A2W5QH01</accession>
<comment type="caution">
    <text evidence="1">The sequence shown here is derived from an EMBL/GenBank/DDBJ whole genome shotgun (WGS) entry which is preliminary data.</text>
</comment>